<dbReference type="PANTHER" id="PTHR30193">
    <property type="entry name" value="ABC TRANSPORTER PERMEASE PROTEIN"/>
    <property type="match status" value="1"/>
</dbReference>
<feature type="transmembrane region" description="Helical" evidence="7">
    <location>
        <begin position="109"/>
        <end position="129"/>
    </location>
</feature>
<comment type="caution">
    <text evidence="9">The sequence shown here is derived from an EMBL/GenBank/DDBJ whole genome shotgun (WGS) entry which is preliminary data.</text>
</comment>
<dbReference type="GO" id="GO:0005886">
    <property type="term" value="C:plasma membrane"/>
    <property type="evidence" value="ECO:0007669"/>
    <property type="project" value="UniProtKB-SubCell"/>
</dbReference>
<keyword evidence="2 7" id="KW-0813">Transport</keyword>
<organism evidence="9 10">
    <name type="scientific">Hungatella hathewayi</name>
    <dbReference type="NCBI Taxonomy" id="154046"/>
    <lineage>
        <taxon>Bacteria</taxon>
        <taxon>Bacillati</taxon>
        <taxon>Bacillota</taxon>
        <taxon>Clostridia</taxon>
        <taxon>Lachnospirales</taxon>
        <taxon>Lachnospiraceae</taxon>
        <taxon>Hungatella</taxon>
    </lineage>
</organism>
<evidence type="ECO:0000256" key="1">
    <source>
        <dbReference type="ARBA" id="ARBA00004651"/>
    </source>
</evidence>
<evidence type="ECO:0000256" key="3">
    <source>
        <dbReference type="ARBA" id="ARBA00022475"/>
    </source>
</evidence>
<dbReference type="InterPro" id="IPR035906">
    <property type="entry name" value="MetI-like_sf"/>
</dbReference>
<dbReference type="PANTHER" id="PTHR30193:SF37">
    <property type="entry name" value="INNER MEMBRANE ABC TRANSPORTER PERMEASE PROTEIN YCJO"/>
    <property type="match status" value="1"/>
</dbReference>
<keyword evidence="5 7" id="KW-1133">Transmembrane helix</keyword>
<dbReference type="InterPro" id="IPR051393">
    <property type="entry name" value="ABC_transporter_permease"/>
</dbReference>
<evidence type="ECO:0000256" key="4">
    <source>
        <dbReference type="ARBA" id="ARBA00022692"/>
    </source>
</evidence>
<evidence type="ECO:0000256" key="6">
    <source>
        <dbReference type="ARBA" id="ARBA00023136"/>
    </source>
</evidence>
<dbReference type="GO" id="GO:0055085">
    <property type="term" value="P:transmembrane transport"/>
    <property type="evidence" value="ECO:0007669"/>
    <property type="project" value="InterPro"/>
</dbReference>
<dbReference type="AlphaFoldDB" id="A0AA37NKN5"/>
<evidence type="ECO:0000313" key="10">
    <source>
        <dbReference type="Proteomes" id="UP001055091"/>
    </source>
</evidence>
<proteinExistence type="inferred from homology"/>
<feature type="transmembrane region" description="Helical" evidence="7">
    <location>
        <begin position="12"/>
        <end position="39"/>
    </location>
</feature>
<dbReference type="RefSeq" id="WP_118042755.1">
    <property type="nucleotide sequence ID" value="NZ_BQNJ01000001.1"/>
</dbReference>
<comment type="subcellular location">
    <subcellularLocation>
        <location evidence="1 7">Cell membrane</location>
        <topology evidence="1 7">Multi-pass membrane protein</topology>
    </subcellularLocation>
</comment>
<dbReference type="EMBL" id="BQNJ01000001">
    <property type="protein sequence ID" value="GKH01477.1"/>
    <property type="molecule type" value="Genomic_DNA"/>
</dbReference>
<dbReference type="PROSITE" id="PS50928">
    <property type="entry name" value="ABC_TM1"/>
    <property type="match status" value="1"/>
</dbReference>
<feature type="transmembrane region" description="Helical" evidence="7">
    <location>
        <begin position="71"/>
        <end position="97"/>
    </location>
</feature>
<name>A0AA37NKN5_9FIRM</name>
<keyword evidence="6 7" id="KW-0472">Membrane</keyword>
<dbReference type="Proteomes" id="UP001055091">
    <property type="component" value="Unassembled WGS sequence"/>
</dbReference>
<protein>
    <submittedName>
        <fullName evidence="9">Sugar ABC transporter ATP-binding protein</fullName>
    </submittedName>
</protein>
<dbReference type="Gene3D" id="1.10.3720.10">
    <property type="entry name" value="MetI-like"/>
    <property type="match status" value="1"/>
</dbReference>
<gene>
    <name evidence="9" type="ORF">CE91St55_34580</name>
</gene>
<dbReference type="SUPFAM" id="SSF161098">
    <property type="entry name" value="MetI-like"/>
    <property type="match status" value="1"/>
</dbReference>
<comment type="similarity">
    <text evidence="7">Belongs to the binding-protein-dependent transport system permease family.</text>
</comment>
<feature type="domain" description="ABC transmembrane type-1" evidence="8">
    <location>
        <begin position="71"/>
        <end position="290"/>
    </location>
</feature>
<evidence type="ECO:0000259" key="8">
    <source>
        <dbReference type="PROSITE" id="PS50928"/>
    </source>
</evidence>
<keyword evidence="3" id="KW-1003">Cell membrane</keyword>
<sequence>MKQKHVLRGERIFPYLFLAPYFILYIVLELFPVLFSFFISLTEWNGVGDPIFRGISNYLRLIKDKNFFSSIWNTIAIILVSIPLQLAIGFTLALIITKYLKKSKSFFQVLLFLPYLVTPVAIGVIFQILFEYNGGTINQILGNFGIEPIYWLGQVGTSRFVVILMKVWRAYGYSMILFISGLLAIPNDVYEAAEIDGAGVWKKTFYITLPMLKNVMKFVVVMTITAGFQLFDEPRTLFSEAGQAVGGPGGQLLTIVGNFYDVAFTRFEMGYGAAIGYGLFMLLLISTNVVNRLFKEKEER</sequence>
<evidence type="ECO:0000256" key="7">
    <source>
        <dbReference type="RuleBase" id="RU363032"/>
    </source>
</evidence>
<keyword evidence="9" id="KW-0067">ATP-binding</keyword>
<accession>A0AA37NKN5</accession>
<evidence type="ECO:0000256" key="5">
    <source>
        <dbReference type="ARBA" id="ARBA00022989"/>
    </source>
</evidence>
<dbReference type="InterPro" id="IPR000515">
    <property type="entry name" value="MetI-like"/>
</dbReference>
<feature type="transmembrane region" description="Helical" evidence="7">
    <location>
        <begin position="211"/>
        <end position="231"/>
    </location>
</feature>
<evidence type="ECO:0000256" key="2">
    <source>
        <dbReference type="ARBA" id="ARBA00022448"/>
    </source>
</evidence>
<dbReference type="Pfam" id="PF00528">
    <property type="entry name" value="BPD_transp_1"/>
    <property type="match status" value="1"/>
</dbReference>
<evidence type="ECO:0000313" key="9">
    <source>
        <dbReference type="EMBL" id="GKH01477.1"/>
    </source>
</evidence>
<dbReference type="CDD" id="cd06261">
    <property type="entry name" value="TM_PBP2"/>
    <property type="match status" value="1"/>
</dbReference>
<feature type="transmembrane region" description="Helical" evidence="7">
    <location>
        <begin position="269"/>
        <end position="290"/>
    </location>
</feature>
<keyword evidence="9" id="KW-0547">Nucleotide-binding</keyword>
<reference evidence="9" key="1">
    <citation type="submission" date="2022-01" db="EMBL/GenBank/DDBJ databases">
        <title>Novel bile acid biosynthetic pathways are enriched in the microbiome of centenarians.</title>
        <authorList>
            <person name="Sato Y."/>
            <person name="Atarashi K."/>
            <person name="Plichta R.D."/>
            <person name="Arai Y."/>
            <person name="Sasajima S."/>
            <person name="Kearney M.S."/>
            <person name="Suda W."/>
            <person name="Takeshita K."/>
            <person name="Sasaki T."/>
            <person name="Okamoto S."/>
            <person name="Skelly N.A."/>
            <person name="Okamura Y."/>
            <person name="Vlamakis H."/>
            <person name="Li Y."/>
            <person name="Tanoue T."/>
            <person name="Takei H."/>
            <person name="Nittono H."/>
            <person name="Narushima S."/>
            <person name="Irie J."/>
            <person name="Itoh H."/>
            <person name="Moriya K."/>
            <person name="Sugiura Y."/>
            <person name="Suematsu M."/>
            <person name="Moritoki N."/>
            <person name="Shibata S."/>
            <person name="Littman R.D."/>
            <person name="Fischbach A.M."/>
            <person name="Uwamino Y."/>
            <person name="Inoue T."/>
            <person name="Honda A."/>
            <person name="Hattori M."/>
            <person name="Murai T."/>
            <person name="Xavier J.R."/>
            <person name="Hirose N."/>
            <person name="Honda K."/>
        </authorList>
    </citation>
    <scope>NUCLEOTIDE SEQUENCE</scope>
    <source>
        <strain evidence="9">CE91-St55</strain>
    </source>
</reference>
<dbReference type="GO" id="GO:0005524">
    <property type="term" value="F:ATP binding"/>
    <property type="evidence" value="ECO:0007669"/>
    <property type="project" value="UniProtKB-KW"/>
</dbReference>
<keyword evidence="4 7" id="KW-0812">Transmembrane</keyword>